<dbReference type="InterPro" id="IPR011249">
    <property type="entry name" value="Metalloenz_LuxS/M16"/>
</dbReference>
<feature type="domain" description="Peptidase M16 C-terminal" evidence="3">
    <location>
        <begin position="169"/>
        <end position="342"/>
    </location>
</feature>
<evidence type="ECO:0000256" key="1">
    <source>
        <dbReference type="ARBA" id="ARBA00007261"/>
    </source>
</evidence>
<dbReference type="RefSeq" id="WP_305731188.1">
    <property type="nucleotide sequence ID" value="NZ_OW150024.1"/>
</dbReference>
<keyword evidence="5" id="KW-1185">Reference proteome</keyword>
<dbReference type="InterPro" id="IPR007863">
    <property type="entry name" value="Peptidase_M16_C"/>
</dbReference>
<proteinExistence type="inferred from homology"/>
<gene>
    <name evidence="4" type="ORF">GEAMG1_0416</name>
</gene>
<accession>A0ABN8HGH0</accession>
<sequence>MTAIGMTTLENGLRMVTVPLPHLHSAEVAVYLKVGGRNDPPGESGLAHFLEHMLFRGAGPYRSSLEIEAAFESLGGSVNAATDADSTCFFGRIHPRHVSSGLAILAEMLLRPRLEGVDLERRIIGEEALQDLNEEGEEINPDVVVGQLLWPAHPLGGSTLGTLEDLERISDASLRRHLAAWYRPNNAVVVAAGPVRHEELVAAAADCLGGWQAAPLPDQLPVTALPDGPALALVRNPDSQVTVQLAFRACQRDSSRLITQKVLRRLLAGGGCSRLHLALRENLGLVYSVDAGFGAYDETGCLTIDLATAPENLCAVLETTLAELRRLADEPAVQEELERVKTVYLAELDYSRDSVTDMAVRYGWGTLMGVVREIDDDQRLVREVTAEGVRGLAEELFKPDNRFLGVIGPQEGVNRAALERLLAMA</sequence>
<comment type="similarity">
    <text evidence="1">Belongs to the peptidase M16 family.</text>
</comment>
<dbReference type="PANTHER" id="PTHR11851">
    <property type="entry name" value="METALLOPROTEASE"/>
    <property type="match status" value="1"/>
</dbReference>
<protein>
    <submittedName>
        <fullName evidence="4">Predicted Zn-dependent peptidase</fullName>
    </submittedName>
</protein>
<evidence type="ECO:0000313" key="5">
    <source>
        <dbReference type="Proteomes" id="UP001295463"/>
    </source>
</evidence>
<dbReference type="EMBL" id="OW150024">
    <property type="protein sequence ID" value="CAH2030238.1"/>
    <property type="molecule type" value="Genomic_DNA"/>
</dbReference>
<dbReference type="Pfam" id="PF05193">
    <property type="entry name" value="Peptidase_M16_C"/>
    <property type="match status" value="1"/>
</dbReference>
<evidence type="ECO:0000313" key="4">
    <source>
        <dbReference type="EMBL" id="CAH2030238.1"/>
    </source>
</evidence>
<dbReference type="Pfam" id="PF00675">
    <property type="entry name" value="Peptidase_M16"/>
    <property type="match status" value="1"/>
</dbReference>
<evidence type="ECO:0000259" key="2">
    <source>
        <dbReference type="Pfam" id="PF00675"/>
    </source>
</evidence>
<organism evidence="4 5">
    <name type="scientific">Trichlorobacter ammonificans</name>
    <dbReference type="NCBI Taxonomy" id="2916410"/>
    <lineage>
        <taxon>Bacteria</taxon>
        <taxon>Pseudomonadati</taxon>
        <taxon>Thermodesulfobacteriota</taxon>
        <taxon>Desulfuromonadia</taxon>
        <taxon>Geobacterales</taxon>
        <taxon>Geobacteraceae</taxon>
        <taxon>Trichlorobacter</taxon>
    </lineage>
</organism>
<evidence type="ECO:0000259" key="3">
    <source>
        <dbReference type="Pfam" id="PF05193"/>
    </source>
</evidence>
<reference evidence="4 5" key="1">
    <citation type="submission" date="2022-03" db="EMBL/GenBank/DDBJ databases">
        <authorList>
            <person name="Koch H."/>
        </authorList>
    </citation>
    <scope>NUCLEOTIDE SEQUENCE [LARGE SCALE GENOMIC DNA]</scope>
    <source>
        <strain evidence="4 5">G1</strain>
    </source>
</reference>
<dbReference type="InterPro" id="IPR011765">
    <property type="entry name" value="Pept_M16_N"/>
</dbReference>
<dbReference type="PANTHER" id="PTHR11851:SF49">
    <property type="entry name" value="MITOCHONDRIAL-PROCESSING PEPTIDASE SUBUNIT ALPHA"/>
    <property type="match status" value="1"/>
</dbReference>
<dbReference type="Proteomes" id="UP001295463">
    <property type="component" value="Chromosome"/>
</dbReference>
<name>A0ABN8HGH0_9BACT</name>
<feature type="domain" description="Peptidase M16 N-terminal" evidence="2">
    <location>
        <begin position="15"/>
        <end position="145"/>
    </location>
</feature>
<dbReference type="SUPFAM" id="SSF63411">
    <property type="entry name" value="LuxS/MPP-like metallohydrolase"/>
    <property type="match status" value="2"/>
</dbReference>
<dbReference type="Gene3D" id="3.30.830.10">
    <property type="entry name" value="Metalloenzyme, LuxS/M16 peptidase-like"/>
    <property type="match status" value="2"/>
</dbReference>
<dbReference type="InterPro" id="IPR050361">
    <property type="entry name" value="MPP/UQCRC_Complex"/>
</dbReference>